<dbReference type="AlphaFoldDB" id="A0A0D8XED2"/>
<reference evidence="2" key="2">
    <citation type="journal article" date="2016" name="Sci. Rep.">
        <title>Dictyocaulus viviparus genome, variome and transcriptome elucidate lungworm biology and support future intervention.</title>
        <authorList>
            <person name="McNulty S.N."/>
            <person name="Strube C."/>
            <person name="Rosa B.A."/>
            <person name="Martin J.C."/>
            <person name="Tyagi R."/>
            <person name="Choi Y.J."/>
            <person name="Wang Q."/>
            <person name="Hallsworth Pepin K."/>
            <person name="Zhang X."/>
            <person name="Ozersky P."/>
            <person name="Wilson R.K."/>
            <person name="Sternberg P.W."/>
            <person name="Gasser R.B."/>
            <person name="Mitreva M."/>
        </authorList>
    </citation>
    <scope>NUCLEOTIDE SEQUENCE [LARGE SCALE GENOMIC DNA]</scope>
    <source>
        <strain evidence="2">HannoverDv2000</strain>
    </source>
</reference>
<keyword evidence="2" id="KW-1185">Reference proteome</keyword>
<name>A0A0D8XED2_DICVI</name>
<dbReference type="EMBL" id="KN716722">
    <property type="protein sequence ID" value="KJH42024.1"/>
    <property type="molecule type" value="Genomic_DNA"/>
</dbReference>
<accession>A0A0D8XED2</accession>
<sequence length="69" mass="7802">MKQLRFNGHRLNLLCFPICGCFSGNINSHLIPKQVRSNDPESQSISQYEDDFTKSDTRLICVSVKNGIS</sequence>
<dbReference type="Proteomes" id="UP000053766">
    <property type="component" value="Unassembled WGS sequence"/>
</dbReference>
<evidence type="ECO:0000313" key="2">
    <source>
        <dbReference type="Proteomes" id="UP000053766"/>
    </source>
</evidence>
<proteinExistence type="predicted"/>
<protein>
    <submittedName>
        <fullName evidence="1">Uncharacterized protein</fullName>
    </submittedName>
</protein>
<organism evidence="1 2">
    <name type="scientific">Dictyocaulus viviparus</name>
    <name type="common">Bovine lungworm</name>
    <dbReference type="NCBI Taxonomy" id="29172"/>
    <lineage>
        <taxon>Eukaryota</taxon>
        <taxon>Metazoa</taxon>
        <taxon>Ecdysozoa</taxon>
        <taxon>Nematoda</taxon>
        <taxon>Chromadorea</taxon>
        <taxon>Rhabditida</taxon>
        <taxon>Rhabditina</taxon>
        <taxon>Rhabditomorpha</taxon>
        <taxon>Strongyloidea</taxon>
        <taxon>Metastrongylidae</taxon>
        <taxon>Dictyocaulus</taxon>
    </lineage>
</organism>
<gene>
    <name evidence="1" type="ORF">DICVIV_11997</name>
</gene>
<reference evidence="1 2" key="1">
    <citation type="submission" date="2013-11" db="EMBL/GenBank/DDBJ databases">
        <title>Draft genome of the bovine lungworm Dictyocaulus viviparus.</title>
        <authorList>
            <person name="Mitreva M."/>
        </authorList>
    </citation>
    <scope>NUCLEOTIDE SEQUENCE [LARGE SCALE GENOMIC DNA]</scope>
    <source>
        <strain evidence="1 2">HannoverDv2000</strain>
    </source>
</reference>
<evidence type="ECO:0000313" key="1">
    <source>
        <dbReference type="EMBL" id="KJH42024.1"/>
    </source>
</evidence>